<sequence length="407" mass="43508">MVQAAQWTCKAGIINGTRDAQGAYARGIRYGHASRYQKPVAEPARSSDSPIDATRRGSACLQPPTAFDEIMGGSSIKGLDQSEDCLVLSIFTGPEVKPDNNLPVMVWIHGGANVSGSGEAELYHAHDLAAHNRMWVALGARQPAFGGDPSNVTIFGQSAGGDSVAHLIVSQGAEGLFHRAIIQSAPLGLYAQRSAMYKAMQENAKNLADNASTADLFAAQQRALEIGKKHGNLGYMPFGVTYGEEPLPAEADLAAAYTARAKAVDILIGHTTREPAMFALAMPVFRIAMSIPILGRAAAAVLTRQLTASIYGTAASALYARHKEAGGQATFYRFTMSTPDVFTSATHVLDVPLIFSNRNAWEGSRLLKGVAWEEVENKGRQMKKLWADFARVGSLPAQHIEGLITIT</sequence>
<dbReference type="InterPro" id="IPR029058">
    <property type="entry name" value="AB_hydrolase_fold"/>
</dbReference>
<dbReference type="RefSeq" id="XP_040725078.1">
    <property type="nucleotide sequence ID" value="XM_040872249.1"/>
</dbReference>
<dbReference type="InterPro" id="IPR050309">
    <property type="entry name" value="Type-B_Carboxylest/Lipase"/>
</dbReference>
<proteinExistence type="inferred from homology"/>
<evidence type="ECO:0000313" key="6">
    <source>
        <dbReference type="EMBL" id="ORY81944.1"/>
    </source>
</evidence>
<evidence type="ECO:0000256" key="2">
    <source>
        <dbReference type="ARBA" id="ARBA00022801"/>
    </source>
</evidence>
<feature type="region of interest" description="Disordered" evidence="4">
    <location>
        <begin position="36"/>
        <end position="58"/>
    </location>
</feature>
<dbReference type="STRING" id="56484.A0A1Y2FEW3"/>
<evidence type="ECO:0000313" key="7">
    <source>
        <dbReference type="Proteomes" id="UP000193685"/>
    </source>
</evidence>
<comment type="caution">
    <text evidence="6">The sequence shown here is derived from an EMBL/GenBank/DDBJ whole genome shotgun (WGS) entry which is preliminary data.</text>
</comment>
<dbReference type="GO" id="GO:0016787">
    <property type="term" value="F:hydrolase activity"/>
    <property type="evidence" value="ECO:0007669"/>
    <property type="project" value="UniProtKB-KW"/>
</dbReference>
<accession>A0A1Y2FEW3</accession>
<organism evidence="6 7">
    <name type="scientific">Protomyces lactucae-debilis</name>
    <dbReference type="NCBI Taxonomy" id="2754530"/>
    <lineage>
        <taxon>Eukaryota</taxon>
        <taxon>Fungi</taxon>
        <taxon>Dikarya</taxon>
        <taxon>Ascomycota</taxon>
        <taxon>Taphrinomycotina</taxon>
        <taxon>Taphrinomycetes</taxon>
        <taxon>Taphrinales</taxon>
        <taxon>Protomycetaceae</taxon>
        <taxon>Protomyces</taxon>
    </lineage>
</organism>
<feature type="domain" description="Carboxylesterase type B" evidence="5">
    <location>
        <begin position="144"/>
        <end position="280"/>
    </location>
</feature>
<dbReference type="PANTHER" id="PTHR11559">
    <property type="entry name" value="CARBOXYLESTERASE"/>
    <property type="match status" value="1"/>
</dbReference>
<name>A0A1Y2FEW3_PROLT</name>
<evidence type="ECO:0000259" key="5">
    <source>
        <dbReference type="Pfam" id="PF00135"/>
    </source>
</evidence>
<feature type="domain" description="Carboxylesterase type B" evidence="5">
    <location>
        <begin position="12"/>
        <end position="132"/>
    </location>
</feature>
<keyword evidence="7" id="KW-1185">Reference proteome</keyword>
<evidence type="ECO:0000256" key="4">
    <source>
        <dbReference type="SAM" id="MobiDB-lite"/>
    </source>
</evidence>
<reference evidence="6 7" key="1">
    <citation type="submission" date="2016-07" db="EMBL/GenBank/DDBJ databases">
        <title>Pervasive Adenine N6-methylation of Active Genes in Fungi.</title>
        <authorList>
            <consortium name="DOE Joint Genome Institute"/>
            <person name="Mondo S.J."/>
            <person name="Dannebaum R.O."/>
            <person name="Kuo R.C."/>
            <person name="Labutti K."/>
            <person name="Haridas S."/>
            <person name="Kuo A."/>
            <person name="Salamov A."/>
            <person name="Ahrendt S.R."/>
            <person name="Lipzen A."/>
            <person name="Sullivan W."/>
            <person name="Andreopoulos W.B."/>
            <person name="Clum A."/>
            <person name="Lindquist E."/>
            <person name="Daum C."/>
            <person name="Ramamoorthy G.K."/>
            <person name="Gryganskyi A."/>
            <person name="Culley D."/>
            <person name="Magnuson J.K."/>
            <person name="James T.Y."/>
            <person name="O'Malley M.A."/>
            <person name="Stajich J.E."/>
            <person name="Spatafora J.W."/>
            <person name="Visel A."/>
            <person name="Grigoriev I.V."/>
        </authorList>
    </citation>
    <scope>NUCLEOTIDE SEQUENCE [LARGE SCALE GENOMIC DNA]</scope>
    <source>
        <strain evidence="6 7">12-1054</strain>
    </source>
</reference>
<dbReference type="Proteomes" id="UP000193685">
    <property type="component" value="Unassembled WGS sequence"/>
</dbReference>
<dbReference type="GeneID" id="63788848"/>
<dbReference type="Pfam" id="PF00135">
    <property type="entry name" value="COesterase"/>
    <property type="match status" value="2"/>
</dbReference>
<evidence type="ECO:0000256" key="3">
    <source>
        <dbReference type="RuleBase" id="RU361235"/>
    </source>
</evidence>
<protein>
    <recommendedName>
        <fullName evidence="3">Carboxylic ester hydrolase</fullName>
        <ecNumber evidence="3">3.1.1.-</ecNumber>
    </recommendedName>
</protein>
<dbReference type="OrthoDB" id="408631at2759"/>
<dbReference type="EC" id="3.1.1.-" evidence="3"/>
<dbReference type="InterPro" id="IPR002018">
    <property type="entry name" value="CarbesteraseB"/>
</dbReference>
<dbReference type="AlphaFoldDB" id="A0A1Y2FEW3"/>
<evidence type="ECO:0000256" key="1">
    <source>
        <dbReference type="ARBA" id="ARBA00005964"/>
    </source>
</evidence>
<keyword evidence="2 3" id="KW-0378">Hydrolase</keyword>
<dbReference type="EMBL" id="MCFI01000010">
    <property type="protein sequence ID" value="ORY81944.1"/>
    <property type="molecule type" value="Genomic_DNA"/>
</dbReference>
<dbReference type="Gene3D" id="3.40.50.1820">
    <property type="entry name" value="alpha/beta hydrolase"/>
    <property type="match status" value="2"/>
</dbReference>
<dbReference type="InterPro" id="IPR019826">
    <property type="entry name" value="Carboxylesterase_B_AS"/>
</dbReference>
<gene>
    <name evidence="6" type="ORF">BCR37DRAFT_413660</name>
</gene>
<dbReference type="PROSITE" id="PS00122">
    <property type="entry name" value="CARBOXYLESTERASE_B_1"/>
    <property type="match status" value="1"/>
</dbReference>
<comment type="similarity">
    <text evidence="1 3">Belongs to the type-B carboxylesterase/lipase family.</text>
</comment>
<dbReference type="SUPFAM" id="SSF53474">
    <property type="entry name" value="alpha/beta-Hydrolases"/>
    <property type="match status" value="1"/>
</dbReference>